<feature type="transmembrane region" description="Helical" evidence="2">
    <location>
        <begin position="134"/>
        <end position="158"/>
    </location>
</feature>
<feature type="region of interest" description="Disordered" evidence="1">
    <location>
        <begin position="1"/>
        <end position="26"/>
    </location>
</feature>
<feature type="transmembrane region" description="Helical" evidence="2">
    <location>
        <begin position="72"/>
        <end position="90"/>
    </location>
</feature>
<evidence type="ECO:0000313" key="3">
    <source>
        <dbReference type="EMBL" id="MEZ0166661.1"/>
    </source>
</evidence>
<organism evidence="3 4">
    <name type="scientific">Kineococcus halophytocola</name>
    <dbReference type="NCBI Taxonomy" id="3234027"/>
    <lineage>
        <taxon>Bacteria</taxon>
        <taxon>Bacillati</taxon>
        <taxon>Actinomycetota</taxon>
        <taxon>Actinomycetes</taxon>
        <taxon>Kineosporiales</taxon>
        <taxon>Kineosporiaceae</taxon>
        <taxon>Kineococcus</taxon>
    </lineage>
</organism>
<name>A0ABV4H528_9ACTN</name>
<dbReference type="RefSeq" id="WP_370442877.1">
    <property type="nucleotide sequence ID" value="NZ_JBGFTU010000026.1"/>
</dbReference>
<dbReference type="EMBL" id="JBGFTU010000026">
    <property type="protein sequence ID" value="MEZ0166661.1"/>
    <property type="molecule type" value="Genomic_DNA"/>
</dbReference>
<evidence type="ECO:0000256" key="1">
    <source>
        <dbReference type="SAM" id="MobiDB-lite"/>
    </source>
</evidence>
<keyword evidence="4" id="KW-1185">Reference proteome</keyword>
<keyword evidence="2" id="KW-0472">Membrane</keyword>
<dbReference type="InterPro" id="IPR036259">
    <property type="entry name" value="MFS_trans_sf"/>
</dbReference>
<feature type="transmembrane region" description="Helical" evidence="2">
    <location>
        <begin position="102"/>
        <end position="122"/>
    </location>
</feature>
<keyword evidence="2" id="KW-0812">Transmembrane</keyword>
<sequence>MRNPMSNSRPNEPTPRPGPADLREDRPARTAGKAGLALAAVGIVVFNVAPFMDWVHLGDTEFSRTGYETDSLVPFVAYLGIGLLLAMAYAGSRASRGQHRGLTLVSMAVALAATVQCVAFALNPMGGLERGDDLGAAVGVYVGILGAALWAVGSGLLAKEVEGDDRRDVDLRTGERSGTTTR</sequence>
<feature type="transmembrane region" description="Helical" evidence="2">
    <location>
        <begin position="34"/>
        <end position="52"/>
    </location>
</feature>
<keyword evidence="2" id="KW-1133">Transmembrane helix</keyword>
<protein>
    <submittedName>
        <fullName evidence="3">Uncharacterized protein</fullName>
    </submittedName>
</protein>
<accession>A0ABV4H528</accession>
<dbReference type="SUPFAM" id="SSF103473">
    <property type="entry name" value="MFS general substrate transporter"/>
    <property type="match status" value="1"/>
</dbReference>
<reference evidence="3 4" key="1">
    <citation type="submission" date="2024-07" db="EMBL/GenBank/DDBJ databases">
        <authorList>
            <person name="Thanompreechachai J."/>
            <person name="Duangmal K."/>
        </authorList>
    </citation>
    <scope>NUCLEOTIDE SEQUENCE [LARGE SCALE GENOMIC DNA]</scope>
    <source>
        <strain evidence="3 4">LSe6-4</strain>
    </source>
</reference>
<evidence type="ECO:0000256" key="2">
    <source>
        <dbReference type="SAM" id="Phobius"/>
    </source>
</evidence>
<gene>
    <name evidence="3" type="ORF">AB2L27_18035</name>
</gene>
<feature type="compositionally biased region" description="Polar residues" evidence="1">
    <location>
        <begin position="1"/>
        <end position="11"/>
    </location>
</feature>
<proteinExistence type="predicted"/>
<dbReference type="Proteomes" id="UP001565927">
    <property type="component" value="Unassembled WGS sequence"/>
</dbReference>
<evidence type="ECO:0000313" key="4">
    <source>
        <dbReference type="Proteomes" id="UP001565927"/>
    </source>
</evidence>
<comment type="caution">
    <text evidence="3">The sequence shown here is derived from an EMBL/GenBank/DDBJ whole genome shotgun (WGS) entry which is preliminary data.</text>
</comment>